<feature type="compositionally biased region" description="Pro residues" evidence="1">
    <location>
        <begin position="588"/>
        <end position="597"/>
    </location>
</feature>
<reference evidence="3" key="1">
    <citation type="submission" date="2025-08" db="UniProtKB">
        <authorList>
            <consortium name="RefSeq"/>
        </authorList>
    </citation>
    <scope>IDENTIFICATION</scope>
    <source>
        <strain evidence="3">15085-1641.00</strain>
        <tissue evidence="3">Whole body</tissue>
    </source>
</reference>
<accession>A0A6J1L6N1</accession>
<feature type="compositionally biased region" description="Low complexity" evidence="1">
    <location>
        <begin position="578"/>
        <end position="587"/>
    </location>
</feature>
<feature type="compositionally biased region" description="Low complexity" evidence="1">
    <location>
        <begin position="598"/>
        <end position="608"/>
    </location>
</feature>
<keyword evidence="2" id="KW-1185">Reference proteome</keyword>
<dbReference type="OrthoDB" id="7883648at2759"/>
<dbReference type="RefSeq" id="XP_023161473.2">
    <property type="nucleotide sequence ID" value="XM_023305705.2"/>
</dbReference>
<feature type="region of interest" description="Disordered" evidence="1">
    <location>
        <begin position="568"/>
        <end position="614"/>
    </location>
</feature>
<dbReference type="Proteomes" id="UP000504633">
    <property type="component" value="Unplaced"/>
</dbReference>
<dbReference type="GeneID" id="111593102"/>
<proteinExistence type="predicted"/>
<dbReference type="KEGG" id="dhe:111593102"/>
<protein>
    <submittedName>
        <fullName evidence="3">Uncharacterized protein LOC111593102</fullName>
    </submittedName>
</protein>
<evidence type="ECO:0000313" key="3">
    <source>
        <dbReference type="RefSeq" id="XP_023161473.2"/>
    </source>
</evidence>
<dbReference type="AlphaFoldDB" id="A0A6J1L6N1"/>
<gene>
    <name evidence="3" type="primary">LOC111593102</name>
</gene>
<dbReference type="OMA" id="NCPHLRC"/>
<evidence type="ECO:0000313" key="2">
    <source>
        <dbReference type="Proteomes" id="UP000504633"/>
    </source>
</evidence>
<sequence>MLSTLFFAGQDLSDSKVKGCQCWRPEVTKCTTVNLEKKVEYFQEDIEDIANSIIKVMILCRLRPWQARRAKEPIKRSFNHYEEFRYRVDRVPQKRFSKENFLHDLAIEAGMNRMDSQLAYGITKRAFRAYYHGTGEGGKHLLALASQLRHTSECLWLHASKRTAEIFAIYAGLMYGEQKQYEECIECIYKALYDELQTRLIYEDPESRGCTCVPDASQHSVPPKAPYKHWDTASANTNISIRSVKTTELYFNKQVTSQSSLRMEYTMISMEHIMNKLEQTSIKHVTSSKTSEKSNVKRSRKKKKDIKCTCHKMECFAHEVPVITAECSQGPYICRWLPYNEEDETVPYHHVVSPIAVCPPCEDTDVSCDDECICTCQICTCPPAFADDVEEAHGEKLSITGLEDYDSDYCYLAPFRDWSKAEEQEPSLEIEEDSDPCMCEKKRNNYPQLFTYLAPFKDVKYEPEPEPVVEPEKPAIPPPGISMATYRCWNVPAKSGNDKSTSQTNFPYISVLSTTNEPAFKIEVTVKTQHYPKSAGKPPKEAPKASSVTVKKNTITALAANIKAVENEKANEPANKGAAPVRQLAAPQPRPAAPAPAPANTATAAPNAADDDKLTKEDILEMFGLNK</sequence>
<name>A0A6J1L6N1_DROHY</name>
<organism evidence="2 3">
    <name type="scientific">Drosophila hydei</name>
    <name type="common">Fruit fly</name>
    <dbReference type="NCBI Taxonomy" id="7224"/>
    <lineage>
        <taxon>Eukaryota</taxon>
        <taxon>Metazoa</taxon>
        <taxon>Ecdysozoa</taxon>
        <taxon>Arthropoda</taxon>
        <taxon>Hexapoda</taxon>
        <taxon>Insecta</taxon>
        <taxon>Pterygota</taxon>
        <taxon>Neoptera</taxon>
        <taxon>Endopterygota</taxon>
        <taxon>Diptera</taxon>
        <taxon>Brachycera</taxon>
        <taxon>Muscomorpha</taxon>
        <taxon>Ephydroidea</taxon>
        <taxon>Drosophilidae</taxon>
        <taxon>Drosophila</taxon>
    </lineage>
</organism>
<evidence type="ECO:0000256" key="1">
    <source>
        <dbReference type="SAM" id="MobiDB-lite"/>
    </source>
</evidence>